<proteinExistence type="predicted"/>
<evidence type="ECO:0000256" key="3">
    <source>
        <dbReference type="ARBA" id="ARBA00023163"/>
    </source>
</evidence>
<evidence type="ECO:0000313" key="5">
    <source>
        <dbReference type="EMBL" id="GGC21765.1"/>
    </source>
</evidence>
<dbReference type="EMBL" id="BMJG01000001">
    <property type="protein sequence ID" value="GGC21765.1"/>
    <property type="molecule type" value="Genomic_DNA"/>
</dbReference>
<dbReference type="InterPro" id="IPR036390">
    <property type="entry name" value="WH_DNA-bd_sf"/>
</dbReference>
<organism evidence="5 6">
    <name type="scientific">Brevibacterium sediminis</name>
    <dbReference type="NCBI Taxonomy" id="1857024"/>
    <lineage>
        <taxon>Bacteria</taxon>
        <taxon>Bacillati</taxon>
        <taxon>Actinomycetota</taxon>
        <taxon>Actinomycetes</taxon>
        <taxon>Micrococcales</taxon>
        <taxon>Brevibacteriaceae</taxon>
        <taxon>Brevibacterium</taxon>
    </lineage>
</organism>
<dbReference type="InterPro" id="IPR036388">
    <property type="entry name" value="WH-like_DNA-bd_sf"/>
</dbReference>
<dbReference type="SUPFAM" id="SSF46785">
    <property type="entry name" value="Winged helix' DNA-binding domain"/>
    <property type="match status" value="1"/>
</dbReference>
<keyword evidence="3" id="KW-0804">Transcription</keyword>
<comment type="caution">
    <text evidence="5">The sequence shown here is derived from an EMBL/GenBank/DDBJ whole genome shotgun (WGS) entry which is preliminary data.</text>
</comment>
<dbReference type="InterPro" id="IPR002577">
    <property type="entry name" value="HTH_HxlR"/>
</dbReference>
<gene>
    <name evidence="5" type="ORF">GCM10010974_00450</name>
</gene>
<keyword evidence="1" id="KW-0805">Transcription regulation</keyword>
<dbReference type="PROSITE" id="PS51118">
    <property type="entry name" value="HTH_HXLR"/>
    <property type="match status" value="1"/>
</dbReference>
<feature type="domain" description="HTH hxlR-type" evidence="4">
    <location>
        <begin position="16"/>
        <end position="114"/>
    </location>
</feature>
<keyword evidence="2" id="KW-0238">DNA-binding</keyword>
<dbReference type="Proteomes" id="UP000632322">
    <property type="component" value="Unassembled WGS sequence"/>
</dbReference>
<accession>A0ABQ1LDK4</accession>
<name>A0ABQ1LDK4_9MICO</name>
<protein>
    <submittedName>
        <fullName evidence="5">Transcriptional regulator</fullName>
    </submittedName>
</protein>
<dbReference type="Pfam" id="PF01638">
    <property type="entry name" value="HxlR"/>
    <property type="match status" value="1"/>
</dbReference>
<reference evidence="6" key="1">
    <citation type="journal article" date="2019" name="Int. J. Syst. Evol. Microbiol.">
        <title>The Global Catalogue of Microorganisms (GCM) 10K type strain sequencing project: providing services to taxonomists for standard genome sequencing and annotation.</title>
        <authorList>
            <consortium name="The Broad Institute Genomics Platform"/>
            <consortium name="The Broad Institute Genome Sequencing Center for Infectious Disease"/>
            <person name="Wu L."/>
            <person name="Ma J."/>
        </authorList>
    </citation>
    <scope>NUCLEOTIDE SEQUENCE [LARGE SCALE GENOMIC DNA]</scope>
    <source>
        <strain evidence="6">CGMCC 1.15472</strain>
    </source>
</reference>
<keyword evidence="6" id="KW-1185">Reference proteome</keyword>
<evidence type="ECO:0000313" key="6">
    <source>
        <dbReference type="Proteomes" id="UP000632322"/>
    </source>
</evidence>
<dbReference type="PANTHER" id="PTHR33204:SF18">
    <property type="entry name" value="TRANSCRIPTIONAL REGULATORY PROTEIN"/>
    <property type="match status" value="1"/>
</dbReference>
<evidence type="ECO:0000259" key="4">
    <source>
        <dbReference type="PROSITE" id="PS51118"/>
    </source>
</evidence>
<evidence type="ECO:0000256" key="1">
    <source>
        <dbReference type="ARBA" id="ARBA00023015"/>
    </source>
</evidence>
<dbReference type="Gene3D" id="1.10.10.10">
    <property type="entry name" value="Winged helix-like DNA-binding domain superfamily/Winged helix DNA-binding domain"/>
    <property type="match status" value="1"/>
</dbReference>
<dbReference type="PANTHER" id="PTHR33204">
    <property type="entry name" value="TRANSCRIPTIONAL REGULATOR, MARR FAMILY"/>
    <property type="match status" value="1"/>
</dbReference>
<evidence type="ECO:0000256" key="2">
    <source>
        <dbReference type="ARBA" id="ARBA00023125"/>
    </source>
</evidence>
<sequence>MSMKVRWEGDAFDPECPTRVVLDRVGDKWTVLIVDILDSGPKRFNEIRLAIGGITPKVLTSTLRSLVADGLIEREVFGEVPPRVEYSLTDLGRSLQDPVAALRKWAEANVAEIVENRDRHDEAHASAGLRAFR</sequence>